<evidence type="ECO:0000256" key="2">
    <source>
        <dbReference type="SAM" id="SignalP"/>
    </source>
</evidence>
<protein>
    <submittedName>
        <fullName evidence="4">WxL domain-containing protein</fullName>
    </submittedName>
</protein>
<evidence type="ECO:0000259" key="3">
    <source>
        <dbReference type="Pfam" id="PF13731"/>
    </source>
</evidence>
<dbReference type="EMBL" id="JBHSSC010000041">
    <property type="protein sequence ID" value="MFC6181724.1"/>
    <property type="molecule type" value="Genomic_DNA"/>
</dbReference>
<keyword evidence="5" id="KW-1185">Reference proteome</keyword>
<dbReference type="RefSeq" id="WP_137628009.1">
    <property type="nucleotide sequence ID" value="NZ_BJDJ01000005.1"/>
</dbReference>
<feature type="region of interest" description="Disordered" evidence="1">
    <location>
        <begin position="43"/>
        <end position="75"/>
    </location>
</feature>
<keyword evidence="2" id="KW-0732">Signal</keyword>
<evidence type="ECO:0000256" key="1">
    <source>
        <dbReference type="SAM" id="MobiDB-lite"/>
    </source>
</evidence>
<comment type="caution">
    <text evidence="4">The sequence shown here is derived from an EMBL/GenBank/DDBJ whole genome shotgun (WGS) entry which is preliminary data.</text>
</comment>
<feature type="signal peptide" evidence="2">
    <location>
        <begin position="1"/>
        <end position="24"/>
    </location>
</feature>
<accession>A0ABW1S1J7</accession>
<gene>
    <name evidence="4" type="ORF">ACFP5Y_10860</name>
</gene>
<dbReference type="Pfam" id="PF13731">
    <property type="entry name" value="WxL"/>
    <property type="match status" value="1"/>
</dbReference>
<evidence type="ECO:0000313" key="5">
    <source>
        <dbReference type="Proteomes" id="UP001596282"/>
    </source>
</evidence>
<evidence type="ECO:0000313" key="4">
    <source>
        <dbReference type="EMBL" id="MFC6181724.1"/>
    </source>
</evidence>
<organism evidence="4 5">
    <name type="scientific">Lactiplantibacillus daowaiensis</name>
    <dbReference type="NCBI Taxonomy" id="2559918"/>
    <lineage>
        <taxon>Bacteria</taxon>
        <taxon>Bacillati</taxon>
        <taxon>Bacillota</taxon>
        <taxon>Bacilli</taxon>
        <taxon>Lactobacillales</taxon>
        <taxon>Lactobacillaceae</taxon>
        <taxon>Lactiplantibacillus</taxon>
    </lineage>
</organism>
<dbReference type="InterPro" id="IPR027994">
    <property type="entry name" value="WxL_dom"/>
</dbReference>
<sequence>MSKLGQLVRWLCGFSCLLVSIKMAPLVAQTATQQTQAQIELLPSDGEVVNPVDPNDPSKPYPGDDVDPGNTGTQSRGDLTIDFISNLKFEATNIVNGPVTVTAKNKLAMVQITDRRASAHGWTLQVTPSVPRSGQDTLDTTIELGAVKIKPASTNISQAPQLVSSRLQAGQVNNVLEAKSKAGIGTWLLVLNQGTPATQLMIHDTKLTAGDYQGTLTWQLTDAPS</sequence>
<dbReference type="Proteomes" id="UP001596282">
    <property type="component" value="Unassembled WGS sequence"/>
</dbReference>
<name>A0ABW1S1J7_9LACO</name>
<feature type="domain" description="WxL" evidence="3">
    <location>
        <begin position="29"/>
        <end position="224"/>
    </location>
</feature>
<proteinExistence type="predicted"/>
<feature type="chain" id="PRO_5047186373" evidence="2">
    <location>
        <begin position="25"/>
        <end position="225"/>
    </location>
</feature>
<reference evidence="5" key="1">
    <citation type="journal article" date="2019" name="Int. J. Syst. Evol. Microbiol.">
        <title>The Global Catalogue of Microorganisms (GCM) 10K type strain sequencing project: providing services to taxonomists for standard genome sequencing and annotation.</title>
        <authorList>
            <consortium name="The Broad Institute Genomics Platform"/>
            <consortium name="The Broad Institute Genome Sequencing Center for Infectious Disease"/>
            <person name="Wu L."/>
            <person name="Ma J."/>
        </authorList>
    </citation>
    <scope>NUCLEOTIDE SEQUENCE [LARGE SCALE GENOMIC DNA]</scope>
    <source>
        <strain evidence="5">CCM 8933</strain>
    </source>
</reference>